<feature type="region of interest" description="Disordered" evidence="1">
    <location>
        <begin position="1"/>
        <end position="69"/>
    </location>
</feature>
<dbReference type="InterPro" id="IPR012459">
    <property type="entry name" value="Rrp15"/>
</dbReference>
<gene>
    <name evidence="2" type="ORF">BLNAU_7607</name>
</gene>
<accession>A0ABQ9Y128</accession>
<comment type="caution">
    <text evidence="2">The sequence shown here is derived from an EMBL/GenBank/DDBJ whole genome shotgun (WGS) entry which is preliminary data.</text>
</comment>
<feature type="compositionally biased region" description="Basic residues" evidence="1">
    <location>
        <begin position="42"/>
        <end position="52"/>
    </location>
</feature>
<evidence type="ECO:0000256" key="1">
    <source>
        <dbReference type="SAM" id="MobiDB-lite"/>
    </source>
</evidence>
<evidence type="ECO:0000313" key="3">
    <source>
        <dbReference type="Proteomes" id="UP001281761"/>
    </source>
</evidence>
<dbReference type="Proteomes" id="UP001281761">
    <property type="component" value="Unassembled WGS sequence"/>
</dbReference>
<dbReference type="Pfam" id="PF07890">
    <property type="entry name" value="Rrp15p"/>
    <property type="match status" value="1"/>
</dbReference>
<name>A0ABQ9Y128_9EUKA</name>
<evidence type="ECO:0000313" key="2">
    <source>
        <dbReference type="EMBL" id="KAK2957451.1"/>
    </source>
</evidence>
<keyword evidence="3" id="KW-1185">Reference proteome</keyword>
<protein>
    <submittedName>
        <fullName evidence="2">Uncharacterized protein</fullName>
    </submittedName>
</protein>
<reference evidence="2 3" key="1">
    <citation type="journal article" date="2022" name="bioRxiv">
        <title>Genomics of Preaxostyla Flagellates Illuminates Evolutionary Transitions and the Path Towards Mitochondrial Loss.</title>
        <authorList>
            <person name="Novak L.V.F."/>
            <person name="Treitli S.C."/>
            <person name="Pyrih J."/>
            <person name="Halakuc P."/>
            <person name="Pipaliya S.V."/>
            <person name="Vacek V."/>
            <person name="Brzon O."/>
            <person name="Soukal P."/>
            <person name="Eme L."/>
            <person name="Dacks J.B."/>
            <person name="Karnkowska A."/>
            <person name="Elias M."/>
            <person name="Hampl V."/>
        </authorList>
    </citation>
    <scope>NUCLEOTIDE SEQUENCE [LARGE SCALE GENOMIC DNA]</scope>
    <source>
        <strain evidence="2">NAU3</strain>
        <tissue evidence="2">Gut</tissue>
    </source>
</reference>
<proteinExistence type="predicted"/>
<feature type="region of interest" description="Disordered" evidence="1">
    <location>
        <begin position="121"/>
        <end position="147"/>
    </location>
</feature>
<organism evidence="2 3">
    <name type="scientific">Blattamonas nauphoetae</name>
    <dbReference type="NCBI Taxonomy" id="2049346"/>
    <lineage>
        <taxon>Eukaryota</taxon>
        <taxon>Metamonada</taxon>
        <taxon>Preaxostyla</taxon>
        <taxon>Oxymonadida</taxon>
        <taxon>Blattamonas</taxon>
    </lineage>
</organism>
<dbReference type="EMBL" id="JARBJD010000046">
    <property type="protein sequence ID" value="KAK2957451.1"/>
    <property type="molecule type" value="Genomic_DNA"/>
</dbReference>
<sequence length="147" mass="17116">MQSTALAILKQKPKDRNQSLLLSLDDKTRHSISEQTKQFQATRKRTKQRKQNLLKGYNSKPASQADEHEKQLLRLARKGVVKFFNELQKQQDRIDETKNRHKSDAAKDQFLQALTQQKVKEEEKKPAFLKNSFLAPDKLLSQAKDED</sequence>